<name>A0A7L4P9V5_9CREN</name>
<dbReference type="GeneID" id="5054046"/>
<keyword evidence="1" id="KW-0418">Kinase</keyword>
<dbReference type="GO" id="GO:0016301">
    <property type="term" value="F:kinase activity"/>
    <property type="evidence" value="ECO:0007669"/>
    <property type="project" value="UniProtKB-KW"/>
</dbReference>
<dbReference type="PANTHER" id="PTHR43384:SF10">
    <property type="entry name" value="ATPASE INVOLVED IN CHROMOSOME PARTITIONING, PARA_MIND FAMILY"/>
    <property type="match status" value="1"/>
</dbReference>
<dbReference type="GO" id="GO:0005829">
    <property type="term" value="C:cytosol"/>
    <property type="evidence" value="ECO:0007669"/>
    <property type="project" value="TreeGrafter"/>
</dbReference>
<dbReference type="AlphaFoldDB" id="A0A7L4P9V5"/>
<comment type="caution">
    <text evidence="1">The sequence shown here is derived from an EMBL/GenBank/DDBJ whole genome shotgun (WGS) entry which is preliminary data.</text>
</comment>
<dbReference type="GO" id="GO:0005524">
    <property type="term" value="F:ATP binding"/>
    <property type="evidence" value="ECO:0007669"/>
    <property type="project" value="TreeGrafter"/>
</dbReference>
<protein>
    <submittedName>
        <fullName evidence="1">Tyrosine-protein kinase family protein</fullName>
    </submittedName>
</protein>
<sequence>MKKLLFFSGAKGGTGKTTLALNTAILLAYHWRDATHYPVVYLDLTPSLGTGALLLVGDIIGAWGRPSLSDFLAGQLAEPLRAFYLRRWTTDKGPFQIVFAYMARDAPLTKRHLSLILDTVERRLRPRLVIIDMPPVAAGESPAAGAVDYVVPVVTPDASAIETTKTFTEVLGAPRLRPVLNMYIPDYPVSAVHAAPWVKVVQDAFGEEPHVIPYDKLLQAARQALEIEVLKLKPTESPGVKAIIEYARYLSTRLA</sequence>
<dbReference type="GO" id="GO:0009898">
    <property type="term" value="C:cytoplasmic side of plasma membrane"/>
    <property type="evidence" value="ECO:0007669"/>
    <property type="project" value="TreeGrafter"/>
</dbReference>
<reference evidence="1 2" key="1">
    <citation type="journal article" date="2020" name="Nat. Commun.">
        <title>The structures of two archaeal type IV pili illuminate evolutionary relationships.</title>
        <authorList>
            <person name="Wang F."/>
            <person name="Baquero D.P."/>
            <person name="Su Z."/>
            <person name="Beltran L.C."/>
            <person name="Prangishvili D."/>
            <person name="Krupovic M."/>
            <person name="Egelman E.H."/>
        </authorList>
    </citation>
    <scope>NUCLEOTIDE SEQUENCE [LARGE SCALE GENOMIC DNA]</scope>
    <source>
        <strain evidence="1 2">2GA</strain>
    </source>
</reference>
<dbReference type="Gene3D" id="3.40.50.300">
    <property type="entry name" value="P-loop containing nucleotide triphosphate hydrolases"/>
    <property type="match status" value="1"/>
</dbReference>
<keyword evidence="2" id="KW-1185">Reference proteome</keyword>
<dbReference type="InterPro" id="IPR027417">
    <property type="entry name" value="P-loop_NTPase"/>
</dbReference>
<keyword evidence="1" id="KW-0808">Transferase</keyword>
<dbReference type="InterPro" id="IPR050625">
    <property type="entry name" value="ParA/MinD_ATPase"/>
</dbReference>
<dbReference type="EMBL" id="JAAVJF010000002">
    <property type="protein sequence ID" value="NYR15394.1"/>
    <property type="molecule type" value="Genomic_DNA"/>
</dbReference>
<dbReference type="PANTHER" id="PTHR43384">
    <property type="entry name" value="SEPTUM SITE-DETERMINING PROTEIN MIND HOMOLOG, CHLOROPLASTIC-RELATED"/>
    <property type="match status" value="1"/>
</dbReference>
<dbReference type="Proteomes" id="UP000554766">
    <property type="component" value="Unassembled WGS sequence"/>
</dbReference>
<dbReference type="RefSeq" id="WP_011900794.1">
    <property type="nucleotide sequence ID" value="NZ_JAAVJF010000002.1"/>
</dbReference>
<dbReference type="OMA" id="PHVIPYD"/>
<accession>A0A7L4P9V5</accession>
<gene>
    <name evidence="1" type="ORF">HC235_05405</name>
</gene>
<dbReference type="GO" id="GO:0016887">
    <property type="term" value="F:ATP hydrolysis activity"/>
    <property type="evidence" value="ECO:0007669"/>
    <property type="project" value="TreeGrafter"/>
</dbReference>
<proteinExistence type="predicted"/>
<dbReference type="SUPFAM" id="SSF52540">
    <property type="entry name" value="P-loop containing nucleoside triphosphate hydrolases"/>
    <property type="match status" value="1"/>
</dbReference>
<evidence type="ECO:0000313" key="2">
    <source>
        <dbReference type="Proteomes" id="UP000554766"/>
    </source>
</evidence>
<dbReference type="GO" id="GO:0051782">
    <property type="term" value="P:negative regulation of cell division"/>
    <property type="evidence" value="ECO:0007669"/>
    <property type="project" value="TreeGrafter"/>
</dbReference>
<evidence type="ECO:0000313" key="1">
    <source>
        <dbReference type="EMBL" id="NYR15394.1"/>
    </source>
</evidence>
<organism evidence="1 2">
    <name type="scientific">Pyrobaculum arsenaticum</name>
    <dbReference type="NCBI Taxonomy" id="121277"/>
    <lineage>
        <taxon>Archaea</taxon>
        <taxon>Thermoproteota</taxon>
        <taxon>Thermoprotei</taxon>
        <taxon>Thermoproteales</taxon>
        <taxon>Thermoproteaceae</taxon>
        <taxon>Pyrobaculum</taxon>
    </lineage>
</organism>